<dbReference type="AlphaFoldDB" id="A0A212C7P0"/>
<feature type="compositionally biased region" description="Polar residues" evidence="1">
    <location>
        <begin position="108"/>
        <end position="117"/>
    </location>
</feature>
<comment type="caution">
    <text evidence="2">The sequence shown here is derived from an EMBL/GenBank/DDBJ whole genome shotgun (WGS) entry which is preliminary data.</text>
</comment>
<dbReference type="PANTHER" id="PTHR16255">
    <property type="entry name" value="REQUIRED FOR MEIOTIC NUCLEAR DIVISION PROTEIN 1 HOMOLOG"/>
    <property type="match status" value="1"/>
</dbReference>
<protein>
    <submittedName>
        <fullName evidence="2">RMND1</fullName>
    </submittedName>
</protein>
<sequence>TSYPQPFILFLPHILASFASDAFSVLHMSLVDRSTGEEPRITVTNNEGGLSRKHPACELGMNTTFNVKVTAEDEKCQHRINHEHRCEVTKSTSWKKIREPRRKGNPGESATESSPSSRRGCAKRAPGAYRGQRSSEWLGFLHAECREVDSAAQEQVMNEKLQHCMELTDLMRNHLTEKRALRLEWMIVILITIE</sequence>
<dbReference type="InterPro" id="IPR051624">
    <property type="entry name" value="RMD1/Sad1-interacting"/>
</dbReference>
<dbReference type="Proteomes" id="UP000242450">
    <property type="component" value="Chromosome 26"/>
</dbReference>
<evidence type="ECO:0000256" key="1">
    <source>
        <dbReference type="SAM" id="MobiDB-lite"/>
    </source>
</evidence>
<proteinExistence type="predicted"/>
<organism evidence="2 3">
    <name type="scientific">Cervus elaphus hippelaphus</name>
    <name type="common">European red deer</name>
    <dbReference type="NCBI Taxonomy" id="46360"/>
    <lineage>
        <taxon>Eukaryota</taxon>
        <taxon>Metazoa</taxon>
        <taxon>Chordata</taxon>
        <taxon>Craniata</taxon>
        <taxon>Vertebrata</taxon>
        <taxon>Euteleostomi</taxon>
        <taxon>Mammalia</taxon>
        <taxon>Eutheria</taxon>
        <taxon>Laurasiatheria</taxon>
        <taxon>Artiodactyla</taxon>
        <taxon>Ruminantia</taxon>
        <taxon>Pecora</taxon>
        <taxon>Cervidae</taxon>
        <taxon>Cervinae</taxon>
        <taxon>Cervus</taxon>
    </lineage>
</organism>
<feature type="non-terminal residue" evidence="2">
    <location>
        <position position="1"/>
    </location>
</feature>
<feature type="compositionally biased region" description="Basic residues" evidence="1">
    <location>
        <begin position="93"/>
        <end position="104"/>
    </location>
</feature>
<reference evidence="2 3" key="1">
    <citation type="journal article" date="2018" name="Mol. Genet. Genomics">
        <title>The red deer Cervus elaphus genome CerEla1.0: sequencing, annotating, genes, and chromosomes.</title>
        <authorList>
            <person name="Bana N.A."/>
            <person name="Nyiri A."/>
            <person name="Nagy J."/>
            <person name="Frank K."/>
            <person name="Nagy T."/>
            <person name="Steger V."/>
            <person name="Schiller M."/>
            <person name="Lakatos P."/>
            <person name="Sugar L."/>
            <person name="Horn P."/>
            <person name="Barta E."/>
            <person name="Orosz L."/>
        </authorList>
    </citation>
    <scope>NUCLEOTIDE SEQUENCE [LARGE SCALE GENOMIC DNA]</scope>
    <source>
        <strain evidence="2">Hungarian</strain>
    </source>
</reference>
<dbReference type="EMBL" id="MKHE01000026">
    <property type="protein sequence ID" value="OWK02017.1"/>
    <property type="molecule type" value="Genomic_DNA"/>
</dbReference>
<evidence type="ECO:0000313" key="2">
    <source>
        <dbReference type="EMBL" id="OWK02017.1"/>
    </source>
</evidence>
<dbReference type="GO" id="GO:0070131">
    <property type="term" value="P:positive regulation of mitochondrial translation"/>
    <property type="evidence" value="ECO:0007669"/>
    <property type="project" value="TreeGrafter"/>
</dbReference>
<evidence type="ECO:0000313" key="3">
    <source>
        <dbReference type="Proteomes" id="UP000242450"/>
    </source>
</evidence>
<dbReference type="OrthoDB" id="2401965at2759"/>
<dbReference type="PANTHER" id="PTHR16255:SF1">
    <property type="entry name" value="REQUIRED FOR MEIOTIC NUCLEAR DIVISION PROTEIN 1 HOMOLOG"/>
    <property type="match status" value="1"/>
</dbReference>
<accession>A0A212C7P0</accession>
<name>A0A212C7P0_CEREH</name>
<keyword evidence="3" id="KW-1185">Reference proteome</keyword>
<feature type="non-terminal residue" evidence="2">
    <location>
        <position position="194"/>
    </location>
</feature>
<gene>
    <name evidence="2" type="ORF">Celaphus_00019093</name>
</gene>
<feature type="region of interest" description="Disordered" evidence="1">
    <location>
        <begin position="91"/>
        <end position="127"/>
    </location>
</feature>